<protein>
    <recommendedName>
        <fullName evidence="4">DoxX-like protein</fullName>
    </recommendedName>
</protein>
<sequence>MITNTAFTSLLLRLALAGGFLSAVASRTGLWGKQSSGWHAFLHYTAQVNSFMPMAAIPTIAIITTILETLLGCLLLLGYKTNITALVAGILTLLFALAMAYSSGWKEVLDYSVLAFSAGAFLLSSLPTYRWSLDYLLQH</sequence>
<keyword evidence="3" id="KW-1185">Reference proteome</keyword>
<name>A0A327VVT0_9BACT</name>
<dbReference type="Proteomes" id="UP000249819">
    <property type="component" value="Unassembled WGS sequence"/>
</dbReference>
<dbReference type="EMBL" id="QLMA01000005">
    <property type="protein sequence ID" value="RAJ80039.1"/>
    <property type="molecule type" value="Genomic_DNA"/>
</dbReference>
<accession>A0A327VVT0</accession>
<keyword evidence="1" id="KW-0812">Transmembrane</keyword>
<gene>
    <name evidence="2" type="ORF">CLV59_105146</name>
</gene>
<dbReference type="RefSeq" id="WP_111593066.1">
    <property type="nucleotide sequence ID" value="NZ_QLMA01000005.1"/>
</dbReference>
<reference evidence="2 3" key="1">
    <citation type="submission" date="2018-06" db="EMBL/GenBank/DDBJ databases">
        <title>Genomic Encyclopedia of Archaeal and Bacterial Type Strains, Phase II (KMG-II): from individual species to whole genera.</title>
        <authorList>
            <person name="Goeker M."/>
        </authorList>
    </citation>
    <scope>NUCLEOTIDE SEQUENCE [LARGE SCALE GENOMIC DNA]</scope>
    <source>
        <strain evidence="2 3">DSM 29821</strain>
    </source>
</reference>
<proteinExistence type="predicted"/>
<feature type="transmembrane region" description="Helical" evidence="1">
    <location>
        <begin position="83"/>
        <end position="102"/>
    </location>
</feature>
<organism evidence="2 3">
    <name type="scientific">Chitinophaga dinghuensis</name>
    <dbReference type="NCBI Taxonomy" id="1539050"/>
    <lineage>
        <taxon>Bacteria</taxon>
        <taxon>Pseudomonadati</taxon>
        <taxon>Bacteroidota</taxon>
        <taxon>Chitinophagia</taxon>
        <taxon>Chitinophagales</taxon>
        <taxon>Chitinophagaceae</taxon>
        <taxon>Chitinophaga</taxon>
    </lineage>
</organism>
<evidence type="ECO:0000313" key="3">
    <source>
        <dbReference type="Proteomes" id="UP000249819"/>
    </source>
</evidence>
<feature type="transmembrane region" description="Helical" evidence="1">
    <location>
        <begin position="108"/>
        <end position="129"/>
    </location>
</feature>
<feature type="transmembrane region" description="Helical" evidence="1">
    <location>
        <begin position="51"/>
        <end position="76"/>
    </location>
</feature>
<keyword evidence="1" id="KW-1133">Transmembrane helix</keyword>
<dbReference type="OrthoDB" id="676158at2"/>
<dbReference type="AlphaFoldDB" id="A0A327VVT0"/>
<comment type="caution">
    <text evidence="2">The sequence shown here is derived from an EMBL/GenBank/DDBJ whole genome shotgun (WGS) entry which is preliminary data.</text>
</comment>
<evidence type="ECO:0000256" key="1">
    <source>
        <dbReference type="SAM" id="Phobius"/>
    </source>
</evidence>
<evidence type="ECO:0000313" key="2">
    <source>
        <dbReference type="EMBL" id="RAJ80039.1"/>
    </source>
</evidence>
<keyword evidence="1" id="KW-0472">Membrane</keyword>
<evidence type="ECO:0008006" key="4">
    <source>
        <dbReference type="Google" id="ProtNLM"/>
    </source>
</evidence>